<sequence>MHPAVGRERAEQLAMEVNSQYIEQGQVVRRPAYEAAQQLFWENRWNHQPAAAASSTTTPPTTELFQPVVLSPDNAIMATASVMGVNVNDQADMQQWLNSQITTRQQVLHTIQSYHHAVIRPELYNMINQVEMTLLHFDDRLLRQHKEISWLASDNRLEQKRQSGLTVLLTGFPQTATPQDRNYMVNWMLHEVEALRHFLRQRGHDPEDAGATYPMFHILSTDPATPPAGKDKWSTLTLIHFRAWEARKNFMDHYGGSAGVPFYSDGWTAVRGSHIRATPASPQFQRKLEIPLRVILRALNLAEPTKNQVVILWKTLTIMEPQEQRAFDDQAQAIARVHYATEGGYLRGTLEVNPYLWDLLQTTPPDHLMADESSIWDHAWNAVVFGVQHEMDVAERDLYRQAAQAAKGTGKGMKVEAVAYVWDEYCDKFSMADRKCGDYKAATYQGAPALPTPTATTPAAALERQGPWVEQCTFGKELVEPTFFELPVPEQLAQGYYSVAQGIAFLHGYC</sequence>
<dbReference type="Proteomes" id="UP000604046">
    <property type="component" value="Unassembled WGS sequence"/>
</dbReference>
<name>A0A812KAL7_9DINO</name>
<protein>
    <submittedName>
        <fullName evidence="1">Uncharacterized protein</fullName>
    </submittedName>
</protein>
<gene>
    <name evidence="1" type="ORF">SNAT2548_LOCUS8721</name>
</gene>
<accession>A0A812KAL7</accession>
<dbReference type="EMBL" id="CAJNDS010000657">
    <property type="protein sequence ID" value="CAE7225743.1"/>
    <property type="molecule type" value="Genomic_DNA"/>
</dbReference>
<evidence type="ECO:0000313" key="1">
    <source>
        <dbReference type="EMBL" id="CAE7225743.1"/>
    </source>
</evidence>
<reference evidence="1" key="1">
    <citation type="submission" date="2021-02" db="EMBL/GenBank/DDBJ databases">
        <authorList>
            <person name="Dougan E. K."/>
            <person name="Rhodes N."/>
            <person name="Thang M."/>
            <person name="Chan C."/>
        </authorList>
    </citation>
    <scope>NUCLEOTIDE SEQUENCE</scope>
</reference>
<dbReference type="OrthoDB" id="446088at2759"/>
<evidence type="ECO:0000313" key="2">
    <source>
        <dbReference type="Proteomes" id="UP000604046"/>
    </source>
</evidence>
<keyword evidence="2" id="KW-1185">Reference proteome</keyword>
<organism evidence="1 2">
    <name type="scientific">Symbiodinium natans</name>
    <dbReference type="NCBI Taxonomy" id="878477"/>
    <lineage>
        <taxon>Eukaryota</taxon>
        <taxon>Sar</taxon>
        <taxon>Alveolata</taxon>
        <taxon>Dinophyceae</taxon>
        <taxon>Suessiales</taxon>
        <taxon>Symbiodiniaceae</taxon>
        <taxon>Symbiodinium</taxon>
    </lineage>
</organism>
<dbReference type="AlphaFoldDB" id="A0A812KAL7"/>
<comment type="caution">
    <text evidence="1">The sequence shown here is derived from an EMBL/GenBank/DDBJ whole genome shotgun (WGS) entry which is preliminary data.</text>
</comment>
<proteinExistence type="predicted"/>